<sequence>MWIPNLRLGVIATYILNTLIYWAGKREEELTLVKSSALYCCADEDPTHGDDDDDDDDDEDFEDEVDELEHYVPIGDWQGLYFLAGIVEDQRTYRLSKVRESELPPSHLLWLYRVSSTEDLATVFGVATGFSRQPRLGNPTRTNNRRPATTDIEHLRRDEPPVLNMGLDLRFWQTMVPMTLDGVEVARDVVLPRHAEVEEVRELDKQVSKIWFQMLSDIVDQSPNRRGWSNPSYVTLSKRKRRHVEAKHFQTFALPFTHVVWKVTQRAMNWENRVFERFFPPKGYQVPANSQNWQSCLYLQRYQRLMMWLEPGHGAEQIRMALRERFSMLWWMPNASEERMWKARKQQTMTTQHILPEDHTGGGVWILLNSQYFNPARFVVMLLPCSVDLESSDEDERRGCGHGRGRNHGREDENEDEEEDEEERGMEVA</sequence>
<evidence type="ECO:0000313" key="2">
    <source>
        <dbReference type="EMBL" id="PCH43987.1"/>
    </source>
</evidence>
<name>A0A2H3K6C5_WOLCO</name>
<dbReference type="Proteomes" id="UP000218811">
    <property type="component" value="Unassembled WGS sequence"/>
</dbReference>
<keyword evidence="3" id="KW-1185">Reference proteome</keyword>
<accession>A0A2H3K6C5</accession>
<proteinExistence type="predicted"/>
<organism evidence="2 3">
    <name type="scientific">Wolfiporia cocos (strain MD-104)</name>
    <name type="common">Brown rot fungus</name>
    <dbReference type="NCBI Taxonomy" id="742152"/>
    <lineage>
        <taxon>Eukaryota</taxon>
        <taxon>Fungi</taxon>
        <taxon>Dikarya</taxon>
        <taxon>Basidiomycota</taxon>
        <taxon>Agaricomycotina</taxon>
        <taxon>Agaricomycetes</taxon>
        <taxon>Polyporales</taxon>
        <taxon>Phaeolaceae</taxon>
        <taxon>Wolfiporia</taxon>
    </lineage>
</organism>
<feature type="compositionally biased region" description="Acidic residues" evidence="1">
    <location>
        <begin position="412"/>
        <end position="429"/>
    </location>
</feature>
<dbReference type="EMBL" id="KB468146">
    <property type="protein sequence ID" value="PCH43987.1"/>
    <property type="molecule type" value="Genomic_DNA"/>
</dbReference>
<protein>
    <submittedName>
        <fullName evidence="2">Uncharacterized protein</fullName>
    </submittedName>
</protein>
<dbReference type="OrthoDB" id="3132725at2759"/>
<feature type="region of interest" description="Disordered" evidence="1">
    <location>
        <begin position="391"/>
        <end position="429"/>
    </location>
</feature>
<gene>
    <name evidence="2" type="ORF">WOLCODRAFT_154041</name>
</gene>
<evidence type="ECO:0000313" key="3">
    <source>
        <dbReference type="Proteomes" id="UP000218811"/>
    </source>
</evidence>
<dbReference type="AlphaFoldDB" id="A0A2H3K6C5"/>
<evidence type="ECO:0000256" key="1">
    <source>
        <dbReference type="SAM" id="MobiDB-lite"/>
    </source>
</evidence>
<reference evidence="2 3" key="1">
    <citation type="journal article" date="2012" name="Science">
        <title>The Paleozoic origin of enzymatic lignin decomposition reconstructed from 31 fungal genomes.</title>
        <authorList>
            <person name="Floudas D."/>
            <person name="Binder M."/>
            <person name="Riley R."/>
            <person name="Barry K."/>
            <person name="Blanchette R.A."/>
            <person name="Henrissat B."/>
            <person name="Martinez A.T."/>
            <person name="Otillar R."/>
            <person name="Spatafora J.W."/>
            <person name="Yadav J.S."/>
            <person name="Aerts A."/>
            <person name="Benoit I."/>
            <person name="Boyd A."/>
            <person name="Carlson A."/>
            <person name="Copeland A."/>
            <person name="Coutinho P.M."/>
            <person name="de Vries R.P."/>
            <person name="Ferreira P."/>
            <person name="Findley K."/>
            <person name="Foster B."/>
            <person name="Gaskell J."/>
            <person name="Glotzer D."/>
            <person name="Gorecki P."/>
            <person name="Heitman J."/>
            <person name="Hesse C."/>
            <person name="Hori C."/>
            <person name="Igarashi K."/>
            <person name="Jurgens J.A."/>
            <person name="Kallen N."/>
            <person name="Kersten P."/>
            <person name="Kohler A."/>
            <person name="Kuees U."/>
            <person name="Kumar T.K.A."/>
            <person name="Kuo A."/>
            <person name="LaButti K."/>
            <person name="Larrondo L.F."/>
            <person name="Lindquist E."/>
            <person name="Ling A."/>
            <person name="Lombard V."/>
            <person name="Lucas S."/>
            <person name="Lundell T."/>
            <person name="Martin R."/>
            <person name="McLaughlin D.J."/>
            <person name="Morgenstern I."/>
            <person name="Morin E."/>
            <person name="Murat C."/>
            <person name="Nagy L.G."/>
            <person name="Nolan M."/>
            <person name="Ohm R.A."/>
            <person name="Patyshakuliyeva A."/>
            <person name="Rokas A."/>
            <person name="Ruiz-Duenas F.J."/>
            <person name="Sabat G."/>
            <person name="Salamov A."/>
            <person name="Samejima M."/>
            <person name="Schmutz J."/>
            <person name="Slot J.C."/>
            <person name="St John F."/>
            <person name="Stenlid J."/>
            <person name="Sun H."/>
            <person name="Sun S."/>
            <person name="Syed K."/>
            <person name="Tsang A."/>
            <person name="Wiebenga A."/>
            <person name="Young D."/>
            <person name="Pisabarro A."/>
            <person name="Eastwood D.C."/>
            <person name="Martin F."/>
            <person name="Cullen D."/>
            <person name="Grigoriev I.V."/>
            <person name="Hibbett D.S."/>
        </authorList>
    </citation>
    <scope>NUCLEOTIDE SEQUENCE [LARGE SCALE GENOMIC DNA]</scope>
    <source>
        <strain evidence="2 3">MD-104</strain>
    </source>
</reference>